<gene>
    <name evidence="1" type="ORF">OUZ56_004960</name>
</gene>
<protein>
    <submittedName>
        <fullName evidence="1">Uncharacterized protein</fullName>
    </submittedName>
</protein>
<dbReference type="Proteomes" id="UP001234178">
    <property type="component" value="Unassembled WGS sequence"/>
</dbReference>
<evidence type="ECO:0000313" key="1">
    <source>
        <dbReference type="EMBL" id="KAK4003178.1"/>
    </source>
</evidence>
<accession>A0ABQ9YRD1</accession>
<evidence type="ECO:0000313" key="2">
    <source>
        <dbReference type="Proteomes" id="UP001234178"/>
    </source>
</evidence>
<sequence length="59" mass="7136">MDETIYDPRSRFSAMYHDYRRIVLSSRNLLHGNCDEADNFHRRQANNCCIRKTKNKMKD</sequence>
<comment type="caution">
    <text evidence="1">The sequence shown here is derived from an EMBL/GenBank/DDBJ whole genome shotgun (WGS) entry which is preliminary data.</text>
</comment>
<organism evidence="1 2">
    <name type="scientific">Daphnia magna</name>
    <dbReference type="NCBI Taxonomy" id="35525"/>
    <lineage>
        <taxon>Eukaryota</taxon>
        <taxon>Metazoa</taxon>
        <taxon>Ecdysozoa</taxon>
        <taxon>Arthropoda</taxon>
        <taxon>Crustacea</taxon>
        <taxon>Branchiopoda</taxon>
        <taxon>Diplostraca</taxon>
        <taxon>Cladocera</taxon>
        <taxon>Anomopoda</taxon>
        <taxon>Daphniidae</taxon>
        <taxon>Daphnia</taxon>
    </lineage>
</organism>
<proteinExistence type="predicted"/>
<reference evidence="1 2" key="1">
    <citation type="journal article" date="2023" name="Nucleic Acids Res.">
        <title>The hologenome of Daphnia magna reveals possible DNA methylation and microbiome-mediated evolution of the host genome.</title>
        <authorList>
            <person name="Chaturvedi A."/>
            <person name="Li X."/>
            <person name="Dhandapani V."/>
            <person name="Marshall H."/>
            <person name="Kissane S."/>
            <person name="Cuenca-Cambronero M."/>
            <person name="Asole G."/>
            <person name="Calvet F."/>
            <person name="Ruiz-Romero M."/>
            <person name="Marangio P."/>
            <person name="Guigo R."/>
            <person name="Rago D."/>
            <person name="Mirbahai L."/>
            <person name="Eastwood N."/>
            <person name="Colbourne J.K."/>
            <person name="Zhou J."/>
            <person name="Mallon E."/>
            <person name="Orsini L."/>
        </authorList>
    </citation>
    <scope>NUCLEOTIDE SEQUENCE [LARGE SCALE GENOMIC DNA]</scope>
    <source>
        <strain evidence="1">LRV0_1</strain>
    </source>
</reference>
<name>A0ABQ9YRD1_9CRUS</name>
<keyword evidence="2" id="KW-1185">Reference proteome</keyword>
<dbReference type="EMBL" id="JAOYFB010000001">
    <property type="protein sequence ID" value="KAK4003178.1"/>
    <property type="molecule type" value="Genomic_DNA"/>
</dbReference>